<dbReference type="Pfam" id="PF20044">
    <property type="entry name" value="DUF6446"/>
    <property type="match status" value="1"/>
</dbReference>
<feature type="signal peptide" evidence="1">
    <location>
        <begin position="1"/>
        <end position="18"/>
    </location>
</feature>
<protein>
    <recommendedName>
        <fullName evidence="4">Histidine kinase</fullName>
    </recommendedName>
</protein>
<keyword evidence="1" id="KW-0732">Signal</keyword>
<accession>A0A1N7JJK5</accession>
<reference evidence="3" key="1">
    <citation type="submission" date="2017-01" db="EMBL/GenBank/DDBJ databases">
        <authorList>
            <person name="Varghese N."/>
            <person name="Submissions S."/>
        </authorList>
    </citation>
    <scope>NUCLEOTIDE SEQUENCE [LARGE SCALE GENOMIC DNA]</scope>
    <source>
        <strain evidence="3">DSM 18714</strain>
    </source>
</reference>
<dbReference type="RefSeq" id="WP_143524379.1">
    <property type="nucleotide sequence ID" value="NZ_FTOM01000001.1"/>
</dbReference>
<dbReference type="Proteomes" id="UP000186098">
    <property type="component" value="Unassembled WGS sequence"/>
</dbReference>
<organism evidence="2 3">
    <name type="scientific">Phaeovulum vinaykumarii</name>
    <dbReference type="NCBI Taxonomy" id="407234"/>
    <lineage>
        <taxon>Bacteria</taxon>
        <taxon>Pseudomonadati</taxon>
        <taxon>Pseudomonadota</taxon>
        <taxon>Alphaproteobacteria</taxon>
        <taxon>Rhodobacterales</taxon>
        <taxon>Paracoccaceae</taxon>
        <taxon>Phaeovulum</taxon>
    </lineage>
</organism>
<dbReference type="OrthoDB" id="7819947at2"/>
<dbReference type="InterPro" id="IPR045616">
    <property type="entry name" value="DUF6446"/>
</dbReference>
<evidence type="ECO:0000256" key="1">
    <source>
        <dbReference type="SAM" id="SignalP"/>
    </source>
</evidence>
<dbReference type="STRING" id="407234.SAMN05421795_10161"/>
<dbReference type="EMBL" id="FTOM01000001">
    <property type="protein sequence ID" value="SIS49507.1"/>
    <property type="molecule type" value="Genomic_DNA"/>
</dbReference>
<feature type="chain" id="PRO_5012003658" description="Histidine kinase" evidence="1">
    <location>
        <begin position="19"/>
        <end position="134"/>
    </location>
</feature>
<name>A0A1N7JJK5_9RHOB</name>
<evidence type="ECO:0008006" key="4">
    <source>
        <dbReference type="Google" id="ProtNLM"/>
    </source>
</evidence>
<dbReference type="AlphaFoldDB" id="A0A1N7JJK5"/>
<gene>
    <name evidence="2" type="ORF">SAMN05421795_10161</name>
</gene>
<keyword evidence="3" id="KW-1185">Reference proteome</keyword>
<evidence type="ECO:0000313" key="3">
    <source>
        <dbReference type="Proteomes" id="UP000186098"/>
    </source>
</evidence>
<sequence length="134" mass="13568">MSMAAALLALAAAGPVSLGPVSFGPVSLVSVATGQVEPFLAETLAAGGGAECLRTPLSLALMTESYVLEDAARPVPAALPCYDPARLAADLAAGRAVAFLGDAPAPGLRRILAVYPDGRAYAWAQPDPHSRKAE</sequence>
<evidence type="ECO:0000313" key="2">
    <source>
        <dbReference type="EMBL" id="SIS49507.1"/>
    </source>
</evidence>
<proteinExistence type="predicted"/>